<dbReference type="Pfam" id="PF13455">
    <property type="entry name" value="MUG113"/>
    <property type="match status" value="1"/>
</dbReference>
<feature type="non-terminal residue" evidence="1">
    <location>
        <position position="231"/>
    </location>
</feature>
<organism evidence="1">
    <name type="scientific">marine metagenome</name>
    <dbReference type="NCBI Taxonomy" id="408172"/>
    <lineage>
        <taxon>unclassified sequences</taxon>
        <taxon>metagenomes</taxon>
        <taxon>ecological metagenomes</taxon>
    </lineage>
</organism>
<evidence type="ECO:0008006" key="2">
    <source>
        <dbReference type="Google" id="ProtNLM"/>
    </source>
</evidence>
<sequence length="231" mass="26597">MAHPIQEELFSPEQYTRICSRCRREFSRTRSFFPEGRTKDGMSSVCRQCTQFKVPGNGRSSSESFQLAEKTVKLCADCGMMKPLNDYFMDSHTVDGKARWCKSCSDIRYQAAQKRREDLGSEAWAVFFIQDTRNFRVKIGCSTDPYQSFNALQQASSVNLRLLVVLEGGTQSGAETRERELHRQFAACHEGNGWFECVTVLQQYISLIQQQSREQSQSEFKNPPMRAKPRR</sequence>
<dbReference type="AlphaFoldDB" id="A0A382Z4T1"/>
<evidence type="ECO:0000313" key="1">
    <source>
        <dbReference type="EMBL" id="SVD90463.1"/>
    </source>
</evidence>
<proteinExistence type="predicted"/>
<gene>
    <name evidence="1" type="ORF">METZ01_LOCUS443317</name>
</gene>
<dbReference type="EMBL" id="UINC01180993">
    <property type="protein sequence ID" value="SVD90463.1"/>
    <property type="molecule type" value="Genomic_DNA"/>
</dbReference>
<name>A0A382Z4T1_9ZZZZ</name>
<protein>
    <recommendedName>
        <fullName evidence="2">GIY-YIG domain-containing protein</fullName>
    </recommendedName>
</protein>
<reference evidence="1" key="1">
    <citation type="submission" date="2018-05" db="EMBL/GenBank/DDBJ databases">
        <authorList>
            <person name="Lanie J.A."/>
            <person name="Ng W.-L."/>
            <person name="Kazmierczak K.M."/>
            <person name="Andrzejewski T.M."/>
            <person name="Davidsen T.M."/>
            <person name="Wayne K.J."/>
            <person name="Tettelin H."/>
            <person name="Glass J.I."/>
            <person name="Rusch D."/>
            <person name="Podicherti R."/>
            <person name="Tsui H.-C.T."/>
            <person name="Winkler M.E."/>
        </authorList>
    </citation>
    <scope>NUCLEOTIDE SEQUENCE</scope>
</reference>
<accession>A0A382Z4T1</accession>